<feature type="transmembrane region" description="Helical" evidence="1">
    <location>
        <begin position="52"/>
        <end position="72"/>
    </location>
</feature>
<sequence length="76" mass="8398">MSPLSSLIDHSQLLNRVQTLYSFAPNEETFVADERAAAQKAVRRDDERTAQIKGLVTGTLLFLPFLGAYLALCASR</sequence>
<organism evidence="2 3">
    <name type="scientific">Paraburkholderia unamae</name>
    <dbReference type="NCBI Taxonomy" id="219649"/>
    <lineage>
        <taxon>Bacteria</taxon>
        <taxon>Pseudomonadati</taxon>
        <taxon>Pseudomonadota</taxon>
        <taxon>Betaproteobacteria</taxon>
        <taxon>Burkholderiales</taxon>
        <taxon>Burkholderiaceae</taxon>
        <taxon>Paraburkholderia</taxon>
    </lineage>
</organism>
<keyword evidence="3" id="KW-1185">Reference proteome</keyword>
<reference evidence="2 3" key="1">
    <citation type="submission" date="2018-05" db="EMBL/GenBank/DDBJ databases">
        <title>Genomic Encyclopedia of Type Strains, Phase IV (KMG-V): Genome sequencing to study the core and pangenomes of soil and plant-associated prokaryotes.</title>
        <authorList>
            <person name="Whitman W."/>
        </authorList>
    </citation>
    <scope>NUCLEOTIDE SEQUENCE [LARGE SCALE GENOMIC DNA]</scope>
    <source>
        <strain evidence="2 3">SCZa-39</strain>
    </source>
</reference>
<proteinExistence type="predicted"/>
<keyword evidence="1" id="KW-0812">Transmembrane</keyword>
<keyword evidence="1" id="KW-0472">Membrane</keyword>
<dbReference type="EMBL" id="QEOB01000011">
    <property type="protein sequence ID" value="PVX81244.1"/>
    <property type="molecule type" value="Genomic_DNA"/>
</dbReference>
<keyword evidence="1" id="KW-1133">Transmembrane helix</keyword>
<accession>A0ABX5KIK1</accession>
<protein>
    <submittedName>
        <fullName evidence="2">Uncharacterized protein</fullName>
    </submittedName>
</protein>
<comment type="caution">
    <text evidence="2">The sequence shown here is derived from an EMBL/GenBank/DDBJ whole genome shotgun (WGS) entry which is preliminary data.</text>
</comment>
<name>A0ABX5KIK1_9BURK</name>
<dbReference type="Proteomes" id="UP000245712">
    <property type="component" value="Unassembled WGS sequence"/>
</dbReference>
<dbReference type="RefSeq" id="WP_116612293.1">
    <property type="nucleotide sequence ID" value="NZ_QEOB01000011.1"/>
</dbReference>
<evidence type="ECO:0000313" key="3">
    <source>
        <dbReference type="Proteomes" id="UP000245712"/>
    </source>
</evidence>
<gene>
    <name evidence="2" type="ORF">C7402_111146</name>
</gene>
<evidence type="ECO:0000256" key="1">
    <source>
        <dbReference type="SAM" id="Phobius"/>
    </source>
</evidence>
<evidence type="ECO:0000313" key="2">
    <source>
        <dbReference type="EMBL" id="PVX81244.1"/>
    </source>
</evidence>